<accession>A0ACC0Q9R2</accession>
<reference evidence="1" key="1">
    <citation type="submission" date="2022-02" db="EMBL/GenBank/DDBJ databases">
        <title>Plant Genome Project.</title>
        <authorList>
            <person name="Zhang R.-G."/>
        </authorList>
    </citation>
    <scope>NUCLEOTIDE SEQUENCE</scope>
    <source>
        <strain evidence="1">AT1</strain>
    </source>
</reference>
<name>A0ACC0Q9R2_RHOML</name>
<keyword evidence="2" id="KW-1185">Reference proteome</keyword>
<organism evidence="1 2">
    <name type="scientific">Rhododendron molle</name>
    <name type="common">Chinese azalea</name>
    <name type="synonym">Azalea mollis</name>
    <dbReference type="NCBI Taxonomy" id="49168"/>
    <lineage>
        <taxon>Eukaryota</taxon>
        <taxon>Viridiplantae</taxon>
        <taxon>Streptophyta</taxon>
        <taxon>Embryophyta</taxon>
        <taxon>Tracheophyta</taxon>
        <taxon>Spermatophyta</taxon>
        <taxon>Magnoliopsida</taxon>
        <taxon>eudicotyledons</taxon>
        <taxon>Gunneridae</taxon>
        <taxon>Pentapetalae</taxon>
        <taxon>asterids</taxon>
        <taxon>Ericales</taxon>
        <taxon>Ericaceae</taxon>
        <taxon>Ericoideae</taxon>
        <taxon>Rhodoreae</taxon>
        <taxon>Rhododendron</taxon>
    </lineage>
</organism>
<sequence>MVVIPSTTTTTTGFSPSYNNRSKLLVPSIARDNIGSTISPNLNMSIGILTSGSHTPANQPLQPAAVEEEQQASVERRALIHSRFGNMWATIASFHNGWSNDVIKNHWNSMLKRKHTTAAVDGVKERSSRTGRCLQNLQTRKCDLGVGDVVYGIYGICWVIRSKIFGIRTEIVGFVGICFGPALPVLYIYRGIVGIKKNMDENITVQKVKDEYLN</sequence>
<gene>
    <name evidence="1" type="ORF">RHMOL_Rhmol01G0280400</name>
</gene>
<protein>
    <submittedName>
        <fullName evidence="1">Uncharacterized protein</fullName>
    </submittedName>
</protein>
<dbReference type="EMBL" id="CM046388">
    <property type="protein sequence ID" value="KAI8573473.1"/>
    <property type="molecule type" value="Genomic_DNA"/>
</dbReference>
<comment type="caution">
    <text evidence="1">The sequence shown here is derived from an EMBL/GenBank/DDBJ whole genome shotgun (WGS) entry which is preliminary data.</text>
</comment>
<evidence type="ECO:0000313" key="1">
    <source>
        <dbReference type="EMBL" id="KAI8573473.1"/>
    </source>
</evidence>
<dbReference type="Proteomes" id="UP001062846">
    <property type="component" value="Chromosome 1"/>
</dbReference>
<proteinExistence type="predicted"/>
<evidence type="ECO:0000313" key="2">
    <source>
        <dbReference type="Proteomes" id="UP001062846"/>
    </source>
</evidence>